<dbReference type="PANTHER" id="PTHR46401:SF2">
    <property type="entry name" value="GLYCOSYLTRANSFERASE WBBK-RELATED"/>
    <property type="match status" value="1"/>
</dbReference>
<dbReference type="InterPro" id="IPR001296">
    <property type="entry name" value="Glyco_trans_1"/>
</dbReference>
<dbReference type="Gene3D" id="3.40.50.2000">
    <property type="entry name" value="Glycogen Phosphorylase B"/>
    <property type="match status" value="2"/>
</dbReference>
<dbReference type="CDD" id="cd03794">
    <property type="entry name" value="GT4_WbuB-like"/>
    <property type="match status" value="1"/>
</dbReference>
<protein>
    <submittedName>
        <fullName evidence="4">Glycosyltransferase involved in cell wall bisynthesis</fullName>
    </submittedName>
</protein>
<keyword evidence="5" id="KW-1185">Reference proteome</keyword>
<dbReference type="STRING" id="192903.SAMN04488513_101475"/>
<evidence type="ECO:0000313" key="4">
    <source>
        <dbReference type="EMBL" id="SHI50004.1"/>
    </source>
</evidence>
<evidence type="ECO:0000256" key="1">
    <source>
        <dbReference type="ARBA" id="ARBA00022679"/>
    </source>
</evidence>
<dbReference type="Pfam" id="PF00534">
    <property type="entry name" value="Glycos_transf_1"/>
    <property type="match status" value="1"/>
</dbReference>
<feature type="domain" description="Glycosyltransferase subfamily 4-like N-terminal" evidence="3">
    <location>
        <begin position="30"/>
        <end position="167"/>
    </location>
</feature>
<sequence length="375" mass="42749">MIRNTVQRKVCHLTTVHVRYDTRIFVKECCGLAKSGYDVTLIVADGKGDENMNGVRILDIGKPSGRIKRLLHYHKIILRKSLALDADIYHFHDPELLRIGPDLKRKGKIVIYDSHEDVPRQVLDKAYIPRFLRRPLSRIIEKYESKIVSLLSGVVTVTPNLERRFLKNNKNVVEVCNFPKIQEFEVVDSQIVAKENAVCYVGAISKVRGVLNMVEAMRFTNGTKLFLGGKFENEGLRGQAASSKGWKNVDELGFLSREEVRATLEKSVAGLVVLEPTQSYVDSIPVKMFEYMIAGIPVVASDFPYWRELIEKEGCALFVDPLKPEEIGRAIKTLVNERQRSAEMGLRGRKAVLERFNWASQEDKLIAFYDRFFSL</sequence>
<gene>
    <name evidence="4" type="ORF">SAMN04488513_101475</name>
</gene>
<feature type="domain" description="Glycosyl transferase family 1" evidence="2">
    <location>
        <begin position="186"/>
        <end position="350"/>
    </location>
</feature>
<dbReference type="PANTHER" id="PTHR46401">
    <property type="entry name" value="GLYCOSYLTRANSFERASE WBBK-RELATED"/>
    <property type="match status" value="1"/>
</dbReference>
<dbReference type="AlphaFoldDB" id="A0A1M6BMS7"/>
<dbReference type="GO" id="GO:0009103">
    <property type="term" value="P:lipopolysaccharide biosynthetic process"/>
    <property type="evidence" value="ECO:0007669"/>
    <property type="project" value="TreeGrafter"/>
</dbReference>
<organism evidence="4 5">
    <name type="scientific">Pseudozobellia thermophila</name>
    <dbReference type="NCBI Taxonomy" id="192903"/>
    <lineage>
        <taxon>Bacteria</taxon>
        <taxon>Pseudomonadati</taxon>
        <taxon>Bacteroidota</taxon>
        <taxon>Flavobacteriia</taxon>
        <taxon>Flavobacteriales</taxon>
        <taxon>Flavobacteriaceae</taxon>
        <taxon>Pseudozobellia</taxon>
    </lineage>
</organism>
<keyword evidence="1 4" id="KW-0808">Transferase</keyword>
<dbReference type="Pfam" id="PF13439">
    <property type="entry name" value="Glyco_transf_4"/>
    <property type="match status" value="1"/>
</dbReference>
<dbReference type="OrthoDB" id="9811902at2"/>
<evidence type="ECO:0000313" key="5">
    <source>
        <dbReference type="Proteomes" id="UP000184543"/>
    </source>
</evidence>
<dbReference type="EMBL" id="FQYU01000001">
    <property type="protein sequence ID" value="SHI50004.1"/>
    <property type="molecule type" value="Genomic_DNA"/>
</dbReference>
<dbReference type="RefSeq" id="WP_094766502.1">
    <property type="nucleotide sequence ID" value="NZ_FQYU01000001.1"/>
</dbReference>
<evidence type="ECO:0000259" key="2">
    <source>
        <dbReference type="Pfam" id="PF00534"/>
    </source>
</evidence>
<dbReference type="GO" id="GO:0016757">
    <property type="term" value="F:glycosyltransferase activity"/>
    <property type="evidence" value="ECO:0007669"/>
    <property type="project" value="InterPro"/>
</dbReference>
<reference evidence="5" key="1">
    <citation type="submission" date="2016-11" db="EMBL/GenBank/DDBJ databases">
        <authorList>
            <person name="Varghese N."/>
            <person name="Submissions S."/>
        </authorList>
    </citation>
    <scope>NUCLEOTIDE SEQUENCE [LARGE SCALE GENOMIC DNA]</scope>
    <source>
        <strain evidence="5">DSM 19858</strain>
    </source>
</reference>
<evidence type="ECO:0000259" key="3">
    <source>
        <dbReference type="Pfam" id="PF13439"/>
    </source>
</evidence>
<proteinExistence type="predicted"/>
<dbReference type="SUPFAM" id="SSF53756">
    <property type="entry name" value="UDP-Glycosyltransferase/glycogen phosphorylase"/>
    <property type="match status" value="1"/>
</dbReference>
<dbReference type="InterPro" id="IPR028098">
    <property type="entry name" value="Glyco_trans_4-like_N"/>
</dbReference>
<name>A0A1M6BMS7_9FLAO</name>
<accession>A0A1M6BMS7</accession>
<dbReference type="Proteomes" id="UP000184543">
    <property type="component" value="Unassembled WGS sequence"/>
</dbReference>